<keyword evidence="10" id="KW-1185">Reference proteome</keyword>
<organism evidence="9 10">
    <name type="scientific">Mesorhizobium onobrychidis</name>
    <dbReference type="NCBI Taxonomy" id="2775404"/>
    <lineage>
        <taxon>Bacteria</taxon>
        <taxon>Pseudomonadati</taxon>
        <taxon>Pseudomonadota</taxon>
        <taxon>Alphaproteobacteria</taxon>
        <taxon>Hyphomicrobiales</taxon>
        <taxon>Phyllobacteriaceae</taxon>
        <taxon>Mesorhizobium</taxon>
    </lineage>
</organism>
<dbReference type="InterPro" id="IPR001041">
    <property type="entry name" value="2Fe-2S_ferredoxin-type"/>
</dbReference>
<proteinExistence type="inferred from homology"/>
<evidence type="ECO:0000259" key="8">
    <source>
        <dbReference type="PROSITE" id="PS51085"/>
    </source>
</evidence>
<dbReference type="EMBL" id="CP062229">
    <property type="protein sequence ID" value="UVC15042.1"/>
    <property type="molecule type" value="Genomic_DNA"/>
</dbReference>
<dbReference type="PANTHER" id="PTHR23426:SF65">
    <property type="entry name" value="FERREDOXIN-2, MITOCHONDRIAL"/>
    <property type="match status" value="1"/>
</dbReference>
<evidence type="ECO:0000313" key="9">
    <source>
        <dbReference type="EMBL" id="UVC15042.1"/>
    </source>
</evidence>
<dbReference type="InterPro" id="IPR012675">
    <property type="entry name" value="Beta-grasp_dom_sf"/>
</dbReference>
<evidence type="ECO:0000256" key="5">
    <source>
        <dbReference type="ARBA" id="ARBA00023014"/>
    </source>
</evidence>
<keyword evidence="3" id="KW-0479">Metal-binding</keyword>
<dbReference type="PROSITE" id="PS51085">
    <property type="entry name" value="2FE2S_FER_2"/>
    <property type="match status" value="1"/>
</dbReference>
<gene>
    <name evidence="9" type="ORF">IHQ72_31375</name>
</gene>
<accession>A0ABY5QY94</accession>
<feature type="domain" description="2Fe-2S ferredoxin-type" evidence="8">
    <location>
        <begin position="2"/>
        <end position="105"/>
    </location>
</feature>
<dbReference type="SUPFAM" id="SSF54292">
    <property type="entry name" value="2Fe-2S ferredoxin-like"/>
    <property type="match status" value="1"/>
</dbReference>
<evidence type="ECO:0000256" key="3">
    <source>
        <dbReference type="ARBA" id="ARBA00022723"/>
    </source>
</evidence>
<dbReference type="InterPro" id="IPR036010">
    <property type="entry name" value="2Fe-2S_ferredoxin-like_sf"/>
</dbReference>
<dbReference type="Pfam" id="PF00111">
    <property type="entry name" value="Fer2"/>
    <property type="match status" value="1"/>
</dbReference>
<dbReference type="PRINTS" id="PR00355">
    <property type="entry name" value="ADRENODOXIN"/>
</dbReference>
<evidence type="ECO:0000256" key="6">
    <source>
        <dbReference type="ARBA" id="ARBA00034078"/>
    </source>
</evidence>
<sequence length="105" mass="11048">MSKLTVIKRDGTHVSLDGEAGVSVMENIRSSGIDEILAICGGCCSCATCHVYVDTDASGALPPMSTDEDELLEGSPHRRPNSRLSCQVPFSAGLNLISVEIAPED</sequence>
<evidence type="ECO:0000256" key="1">
    <source>
        <dbReference type="ARBA" id="ARBA00010914"/>
    </source>
</evidence>
<dbReference type="PANTHER" id="PTHR23426">
    <property type="entry name" value="FERREDOXIN/ADRENODOXIN"/>
    <property type="match status" value="1"/>
</dbReference>
<evidence type="ECO:0000256" key="4">
    <source>
        <dbReference type="ARBA" id="ARBA00023004"/>
    </source>
</evidence>
<name>A0ABY5QY94_9HYPH</name>
<evidence type="ECO:0000256" key="7">
    <source>
        <dbReference type="SAM" id="MobiDB-lite"/>
    </source>
</evidence>
<feature type="region of interest" description="Disordered" evidence="7">
    <location>
        <begin position="60"/>
        <end position="83"/>
    </location>
</feature>
<keyword evidence="4" id="KW-0408">Iron</keyword>
<dbReference type="CDD" id="cd00207">
    <property type="entry name" value="fer2"/>
    <property type="match status" value="1"/>
</dbReference>
<protein>
    <submittedName>
        <fullName evidence="9">2Fe-2S iron-sulfur cluster binding domain-containing protein</fullName>
    </submittedName>
</protein>
<comment type="cofactor">
    <cofactor evidence="6">
        <name>[2Fe-2S] cluster</name>
        <dbReference type="ChEBI" id="CHEBI:190135"/>
    </cofactor>
</comment>
<dbReference type="Proteomes" id="UP001058098">
    <property type="component" value="Chromosome"/>
</dbReference>
<dbReference type="Gene3D" id="3.10.20.30">
    <property type="match status" value="1"/>
</dbReference>
<keyword evidence="5" id="KW-0411">Iron-sulfur</keyword>
<evidence type="ECO:0000256" key="2">
    <source>
        <dbReference type="ARBA" id="ARBA00022714"/>
    </source>
</evidence>
<dbReference type="RefSeq" id="WP_258119606.1">
    <property type="nucleotide sequence ID" value="NZ_CP062229.1"/>
</dbReference>
<evidence type="ECO:0000313" key="10">
    <source>
        <dbReference type="Proteomes" id="UP001058098"/>
    </source>
</evidence>
<reference evidence="9" key="1">
    <citation type="submission" date="2020-09" db="EMBL/GenBank/DDBJ databases">
        <title>Rhizobia associated with sainfoin plants.</title>
        <authorList>
            <person name="Asharfi S."/>
            <person name="Kuzmanovic N."/>
            <person name="Bunk B."/>
            <person name="Sproeer C."/>
            <person name="Becker M."/>
            <person name="Thuenen T."/>
        </authorList>
    </citation>
    <scope>NUCLEOTIDE SEQUENCE</scope>
    <source>
        <strain evidence="9">OM4</strain>
    </source>
</reference>
<comment type="similarity">
    <text evidence="1">Belongs to the adrenodoxin/putidaredoxin family.</text>
</comment>
<dbReference type="InterPro" id="IPR001055">
    <property type="entry name" value="Adrenodoxin-like"/>
</dbReference>
<keyword evidence="2" id="KW-0001">2Fe-2S</keyword>